<keyword evidence="6" id="KW-0040">ANK repeat</keyword>
<evidence type="ECO:0000256" key="8">
    <source>
        <dbReference type="RuleBase" id="RU361133"/>
    </source>
</evidence>
<dbReference type="CDD" id="cd00275">
    <property type="entry name" value="C2_PLC_like"/>
    <property type="match status" value="1"/>
</dbReference>
<dbReference type="GO" id="GO:0007265">
    <property type="term" value="P:Ras protein signal transduction"/>
    <property type="evidence" value="ECO:0007669"/>
    <property type="project" value="TreeGrafter"/>
</dbReference>
<dbReference type="Proteomes" id="UP000887575">
    <property type="component" value="Unassembled WGS sequence"/>
</dbReference>
<dbReference type="InterPro" id="IPR000909">
    <property type="entry name" value="PLipase_C_PInositol-sp_X_dom"/>
</dbReference>
<dbReference type="InterPro" id="IPR035892">
    <property type="entry name" value="C2_domain_sf"/>
</dbReference>
<dbReference type="Pfam" id="PF00788">
    <property type="entry name" value="RA"/>
    <property type="match status" value="1"/>
</dbReference>
<feature type="compositionally biased region" description="Low complexity" evidence="9">
    <location>
        <begin position="1135"/>
        <end position="1149"/>
    </location>
</feature>
<keyword evidence="4 8" id="KW-0443">Lipid metabolism</keyword>
<feature type="compositionally biased region" description="Low complexity" evidence="9">
    <location>
        <begin position="58"/>
        <end position="71"/>
    </location>
</feature>
<dbReference type="FunFam" id="3.10.20.90:FF:000238">
    <property type="entry name" value="Phosphoinositide phospholipase C"/>
    <property type="match status" value="1"/>
</dbReference>
<dbReference type="PANTHER" id="PTHR10336:SF6">
    <property type="entry name" value="1-PHOSPHATIDYLINOSITOL 4,5-BISPHOSPHATE PHOSPHODIESTERASE EPSILON-1"/>
    <property type="match status" value="1"/>
</dbReference>
<dbReference type="PROSITE" id="PS50007">
    <property type="entry name" value="PIPLC_X_DOMAIN"/>
    <property type="match status" value="1"/>
</dbReference>
<evidence type="ECO:0000256" key="3">
    <source>
        <dbReference type="ARBA" id="ARBA00022963"/>
    </source>
</evidence>
<evidence type="ECO:0000256" key="6">
    <source>
        <dbReference type="PROSITE-ProRule" id="PRU00023"/>
    </source>
</evidence>
<feature type="domain" description="Ras-associating" evidence="13">
    <location>
        <begin position="3519"/>
        <end position="3642"/>
    </location>
</feature>
<feature type="compositionally biased region" description="Low complexity" evidence="9">
    <location>
        <begin position="2364"/>
        <end position="2379"/>
    </location>
</feature>
<dbReference type="SMART" id="SM00147">
    <property type="entry name" value="RasGEF"/>
    <property type="match status" value="1"/>
</dbReference>
<evidence type="ECO:0000256" key="2">
    <source>
        <dbReference type="ARBA" id="ARBA00022801"/>
    </source>
</evidence>
<name>A0AAF3FJ44_9BILA</name>
<feature type="compositionally biased region" description="Basic and acidic residues" evidence="9">
    <location>
        <begin position="2908"/>
        <end position="2918"/>
    </location>
</feature>
<dbReference type="Gene3D" id="2.60.40.150">
    <property type="entry name" value="C2 domain"/>
    <property type="match status" value="1"/>
</dbReference>
<dbReference type="SUPFAM" id="SSF54236">
    <property type="entry name" value="Ubiquitin-like"/>
    <property type="match status" value="2"/>
</dbReference>
<dbReference type="SUPFAM" id="SSF48366">
    <property type="entry name" value="Ras GEF"/>
    <property type="match status" value="1"/>
</dbReference>
<keyword evidence="14" id="KW-1185">Reference proteome</keyword>
<dbReference type="Gene3D" id="3.20.20.190">
    <property type="entry name" value="Phosphatidylinositol (PI) phosphodiesterase"/>
    <property type="match status" value="1"/>
</dbReference>
<dbReference type="Pfam" id="PF00387">
    <property type="entry name" value="PI-PLC-Y"/>
    <property type="match status" value="1"/>
</dbReference>
<feature type="compositionally biased region" description="Basic and acidic residues" evidence="9">
    <location>
        <begin position="907"/>
        <end position="925"/>
    </location>
</feature>
<dbReference type="FunFam" id="3.20.20.190:FF:000039">
    <property type="entry name" value="Phosphoinositide phospholipase C"/>
    <property type="match status" value="1"/>
</dbReference>
<proteinExistence type="predicted"/>
<evidence type="ECO:0000313" key="15">
    <source>
        <dbReference type="WBParaSite" id="MBELARI_LOCUS6640.2"/>
    </source>
</evidence>
<feature type="region of interest" description="Disordered" evidence="9">
    <location>
        <begin position="1286"/>
        <end position="1315"/>
    </location>
</feature>
<dbReference type="InterPro" id="IPR000159">
    <property type="entry name" value="RA_dom"/>
</dbReference>
<feature type="compositionally biased region" description="Basic and acidic residues" evidence="9">
    <location>
        <begin position="1291"/>
        <end position="1301"/>
    </location>
</feature>
<evidence type="ECO:0000259" key="11">
    <source>
        <dbReference type="PROSITE" id="PS50008"/>
    </source>
</evidence>
<dbReference type="GO" id="GO:0048015">
    <property type="term" value="P:phosphatidylinositol-mediated signaling"/>
    <property type="evidence" value="ECO:0007669"/>
    <property type="project" value="TreeGrafter"/>
</dbReference>
<keyword evidence="2 8" id="KW-0378">Hydrolase</keyword>
<dbReference type="PROSITE" id="PS50200">
    <property type="entry name" value="RA"/>
    <property type="match status" value="2"/>
</dbReference>
<feature type="compositionally biased region" description="Basic residues" evidence="9">
    <location>
        <begin position="162"/>
        <end position="171"/>
    </location>
</feature>
<dbReference type="Pfam" id="PF00388">
    <property type="entry name" value="PI-PLC-X"/>
    <property type="match status" value="1"/>
</dbReference>
<dbReference type="SMART" id="SM00239">
    <property type="entry name" value="C2"/>
    <property type="match status" value="1"/>
</dbReference>
<dbReference type="InterPro" id="IPR001711">
    <property type="entry name" value="PLipase_C_Pinositol-sp_Y"/>
</dbReference>
<dbReference type="InterPro" id="IPR019748">
    <property type="entry name" value="FERM_central"/>
</dbReference>
<feature type="region of interest" description="Disordered" evidence="9">
    <location>
        <begin position="3478"/>
        <end position="3505"/>
    </location>
</feature>
<feature type="compositionally biased region" description="Low complexity" evidence="9">
    <location>
        <begin position="2476"/>
        <end position="2487"/>
    </location>
</feature>
<dbReference type="PROSITE" id="PS50297">
    <property type="entry name" value="ANK_REP_REGION"/>
    <property type="match status" value="1"/>
</dbReference>
<reference evidence="15" key="1">
    <citation type="submission" date="2024-02" db="UniProtKB">
        <authorList>
            <consortium name="WormBaseParasite"/>
        </authorList>
    </citation>
    <scope>IDENTIFICATION</scope>
</reference>
<feature type="region of interest" description="Disordered" evidence="9">
    <location>
        <begin position="1122"/>
        <end position="1246"/>
    </location>
</feature>
<dbReference type="PROSITE" id="PS50008">
    <property type="entry name" value="PIPLC_Y_DOMAIN"/>
    <property type="match status" value="1"/>
</dbReference>
<feature type="compositionally biased region" description="Low complexity" evidence="9">
    <location>
        <begin position="3024"/>
        <end position="3039"/>
    </location>
</feature>
<evidence type="ECO:0000259" key="12">
    <source>
        <dbReference type="PROSITE" id="PS50009"/>
    </source>
</evidence>
<dbReference type="PANTHER" id="PTHR10336">
    <property type="entry name" value="PHOSPHOINOSITIDE-SPECIFIC PHOSPHOLIPASE C FAMILY PROTEIN"/>
    <property type="match status" value="1"/>
</dbReference>
<feature type="region of interest" description="Disordered" evidence="9">
    <location>
        <begin position="2152"/>
        <end position="2185"/>
    </location>
</feature>
<dbReference type="GO" id="GO:0007186">
    <property type="term" value="P:G protein-coupled receptor signaling pathway"/>
    <property type="evidence" value="ECO:0007669"/>
    <property type="project" value="TreeGrafter"/>
</dbReference>
<dbReference type="InterPro" id="IPR017946">
    <property type="entry name" value="PLC-like_Pdiesterase_TIM-brl"/>
</dbReference>
<dbReference type="Pfam" id="PF00617">
    <property type="entry name" value="RasGEF"/>
    <property type="match status" value="1"/>
</dbReference>
<evidence type="ECO:0000259" key="13">
    <source>
        <dbReference type="PROSITE" id="PS50200"/>
    </source>
</evidence>
<dbReference type="InterPro" id="IPR001192">
    <property type="entry name" value="PI-PLC_fam"/>
</dbReference>
<evidence type="ECO:0000256" key="5">
    <source>
        <dbReference type="ARBA" id="ARBA00023224"/>
    </source>
</evidence>
<dbReference type="SUPFAM" id="SSF49562">
    <property type="entry name" value="C2 domain (Calcium/lipid-binding domain, CaLB)"/>
    <property type="match status" value="1"/>
</dbReference>
<protein>
    <recommendedName>
        <fullName evidence="1 8">Phosphoinositide phospholipase C</fullName>
        <ecNumber evidence="1 8">3.1.4.11</ecNumber>
    </recommendedName>
</protein>
<evidence type="ECO:0000313" key="14">
    <source>
        <dbReference type="Proteomes" id="UP000887575"/>
    </source>
</evidence>
<feature type="region of interest" description="Disordered" evidence="9">
    <location>
        <begin position="1065"/>
        <end position="1110"/>
    </location>
</feature>
<keyword evidence="7" id="KW-0344">Guanine-nucleotide releasing factor</keyword>
<dbReference type="Gene3D" id="3.10.20.90">
    <property type="entry name" value="Phosphatidylinositol 3-kinase Catalytic Subunit, Chain A, domain 1"/>
    <property type="match status" value="2"/>
</dbReference>
<feature type="repeat" description="ANK" evidence="6">
    <location>
        <begin position="295"/>
        <end position="329"/>
    </location>
</feature>
<dbReference type="GO" id="GO:0016042">
    <property type="term" value="P:lipid catabolic process"/>
    <property type="evidence" value="ECO:0007669"/>
    <property type="project" value="UniProtKB-KW"/>
</dbReference>
<keyword evidence="5" id="KW-0807">Transducer</keyword>
<feature type="domain" description="C2" evidence="10">
    <location>
        <begin position="3148"/>
        <end position="3268"/>
    </location>
</feature>
<dbReference type="PROSITE" id="PS50088">
    <property type="entry name" value="ANK_REPEAT"/>
    <property type="match status" value="3"/>
</dbReference>
<dbReference type="SUPFAM" id="SSF51695">
    <property type="entry name" value="PLC-like phosphodiesterases"/>
    <property type="match status" value="1"/>
</dbReference>
<comment type="catalytic activity">
    <reaction evidence="8">
        <text>a 1,2-diacyl-sn-glycero-3-phospho-(1D-myo-inositol-4,5-bisphosphate) + H2O = 1D-myo-inositol 1,4,5-trisphosphate + a 1,2-diacyl-sn-glycerol + H(+)</text>
        <dbReference type="Rhea" id="RHEA:33179"/>
        <dbReference type="ChEBI" id="CHEBI:15377"/>
        <dbReference type="ChEBI" id="CHEBI:15378"/>
        <dbReference type="ChEBI" id="CHEBI:17815"/>
        <dbReference type="ChEBI" id="CHEBI:58456"/>
        <dbReference type="ChEBI" id="CHEBI:203600"/>
        <dbReference type="EC" id="3.1.4.11"/>
    </reaction>
</comment>
<dbReference type="CDD" id="cd14473">
    <property type="entry name" value="FERM_B-lobe"/>
    <property type="match status" value="1"/>
</dbReference>
<dbReference type="PRINTS" id="PR00390">
    <property type="entry name" value="PHPHLIPASEC"/>
</dbReference>
<feature type="region of interest" description="Disordered" evidence="9">
    <location>
        <begin position="2356"/>
        <end position="2494"/>
    </location>
</feature>
<feature type="region of interest" description="Disordered" evidence="9">
    <location>
        <begin position="2531"/>
        <end position="2555"/>
    </location>
</feature>
<feature type="compositionally biased region" description="Low complexity" evidence="9">
    <location>
        <begin position="2419"/>
        <end position="2429"/>
    </location>
</feature>
<evidence type="ECO:0000256" key="7">
    <source>
        <dbReference type="PROSITE-ProRule" id="PRU00168"/>
    </source>
</evidence>
<dbReference type="SMART" id="SM00148">
    <property type="entry name" value="PLCXc"/>
    <property type="match status" value="1"/>
</dbReference>
<feature type="region of interest" description="Disordered" evidence="9">
    <location>
        <begin position="2857"/>
        <end position="2927"/>
    </location>
</feature>
<dbReference type="SMART" id="SM00314">
    <property type="entry name" value="RA"/>
    <property type="match status" value="2"/>
</dbReference>
<evidence type="ECO:0000256" key="1">
    <source>
        <dbReference type="ARBA" id="ARBA00012368"/>
    </source>
</evidence>
<feature type="compositionally biased region" description="Acidic residues" evidence="9">
    <location>
        <begin position="2866"/>
        <end position="2889"/>
    </location>
</feature>
<dbReference type="InterPro" id="IPR029071">
    <property type="entry name" value="Ubiquitin-like_domsf"/>
</dbReference>
<keyword evidence="3 8" id="KW-0442">Lipid degradation</keyword>
<evidence type="ECO:0000256" key="4">
    <source>
        <dbReference type="ARBA" id="ARBA00023098"/>
    </source>
</evidence>
<feature type="region of interest" description="Disordered" evidence="9">
    <location>
        <begin position="43"/>
        <end position="88"/>
    </location>
</feature>
<feature type="region of interest" description="Disordered" evidence="9">
    <location>
        <begin position="1"/>
        <end position="28"/>
    </location>
</feature>
<feature type="region of interest" description="Disordered" evidence="9">
    <location>
        <begin position="2986"/>
        <end position="3042"/>
    </location>
</feature>
<evidence type="ECO:0000256" key="9">
    <source>
        <dbReference type="SAM" id="MobiDB-lite"/>
    </source>
</evidence>
<feature type="repeat" description="ANK" evidence="6">
    <location>
        <begin position="193"/>
        <end position="220"/>
    </location>
</feature>
<feature type="compositionally biased region" description="Polar residues" evidence="9">
    <location>
        <begin position="2442"/>
        <end position="2452"/>
    </location>
</feature>
<dbReference type="InterPro" id="IPR036770">
    <property type="entry name" value="Ankyrin_rpt-contain_sf"/>
</dbReference>
<organism evidence="14 15">
    <name type="scientific">Mesorhabditis belari</name>
    <dbReference type="NCBI Taxonomy" id="2138241"/>
    <lineage>
        <taxon>Eukaryota</taxon>
        <taxon>Metazoa</taxon>
        <taxon>Ecdysozoa</taxon>
        <taxon>Nematoda</taxon>
        <taxon>Chromadorea</taxon>
        <taxon>Rhabditida</taxon>
        <taxon>Rhabditina</taxon>
        <taxon>Rhabditomorpha</taxon>
        <taxon>Rhabditoidea</taxon>
        <taxon>Rhabditidae</taxon>
        <taxon>Mesorhabditinae</taxon>
        <taxon>Mesorhabditis</taxon>
    </lineage>
</organism>
<feature type="domain" description="Ras-associating" evidence="13">
    <location>
        <begin position="3341"/>
        <end position="3427"/>
    </location>
</feature>
<dbReference type="GO" id="GO:0005085">
    <property type="term" value="F:guanyl-nucleotide exchange factor activity"/>
    <property type="evidence" value="ECO:0007669"/>
    <property type="project" value="UniProtKB-KW"/>
</dbReference>
<dbReference type="InterPro" id="IPR000008">
    <property type="entry name" value="C2_dom"/>
</dbReference>
<feature type="domain" description="PI-PLC Y-box" evidence="11">
    <location>
        <begin position="3052"/>
        <end position="3142"/>
    </location>
</feature>
<dbReference type="WBParaSite" id="MBELARI_LOCUS6640.2">
    <property type="protein sequence ID" value="MBELARI_LOCUS6640.2"/>
    <property type="gene ID" value="MBELARI_LOCUS6640"/>
</dbReference>
<dbReference type="GO" id="GO:0004435">
    <property type="term" value="F:phosphatidylinositol-4,5-bisphosphate phospholipase C activity"/>
    <property type="evidence" value="ECO:0007669"/>
    <property type="project" value="UniProtKB-EC"/>
</dbReference>
<dbReference type="GO" id="GO:0046488">
    <property type="term" value="P:phosphatidylinositol metabolic process"/>
    <property type="evidence" value="ECO:0007669"/>
    <property type="project" value="TreeGrafter"/>
</dbReference>
<dbReference type="Gene3D" id="1.10.238.10">
    <property type="entry name" value="EF-hand"/>
    <property type="match status" value="1"/>
</dbReference>
<feature type="region of interest" description="Disordered" evidence="9">
    <location>
        <begin position="162"/>
        <end position="182"/>
    </location>
</feature>
<feature type="compositionally biased region" description="Polar residues" evidence="9">
    <location>
        <begin position="74"/>
        <end position="88"/>
    </location>
</feature>
<dbReference type="InterPro" id="IPR023578">
    <property type="entry name" value="Ras_GEF_dom_sf"/>
</dbReference>
<evidence type="ECO:0000259" key="10">
    <source>
        <dbReference type="PROSITE" id="PS50004"/>
    </source>
</evidence>
<dbReference type="SUPFAM" id="SSF47473">
    <property type="entry name" value="EF-hand"/>
    <property type="match status" value="1"/>
</dbReference>
<dbReference type="InterPro" id="IPR036964">
    <property type="entry name" value="RASGEF_cat_dom_sf"/>
</dbReference>
<dbReference type="Pfam" id="PF00023">
    <property type="entry name" value="Ank"/>
    <property type="match status" value="1"/>
</dbReference>
<dbReference type="SUPFAM" id="SSF48403">
    <property type="entry name" value="Ankyrin repeat"/>
    <property type="match status" value="1"/>
</dbReference>
<feature type="domain" description="Ras-GEF" evidence="12">
    <location>
        <begin position="1832"/>
        <end position="2083"/>
    </location>
</feature>
<dbReference type="Gene3D" id="1.10.840.10">
    <property type="entry name" value="Ras guanine-nucleotide exchange factors catalytic domain"/>
    <property type="match status" value="1"/>
</dbReference>
<feature type="compositionally biased region" description="Polar residues" evidence="9">
    <location>
        <begin position="2998"/>
        <end position="3016"/>
    </location>
</feature>
<dbReference type="InterPro" id="IPR002110">
    <property type="entry name" value="Ankyrin_rpt"/>
</dbReference>
<sequence length="3718" mass="414774">MSSAGKGAYGSSPPIHKMTQSRESSMEHNDRYTFGYSSELANHESTVSTAKRLRQRLQRQQSGQSGLSGRRYTGESSDGSSIVGTPTDTGRSFTFTAVHRNLIKEDRKPSVTQNLSEQMLEAIHYEDMTMVERLLAAHNLNKPLSTSPSIGSTNTLTDLAQRRHGNNHRRSNASSTVSTHSGGKSTCAVLNTLHMAVAHKQKDIAELLLKSGYDPNATATCHCKGNCTASGNIPLTTIIPRTHSMTPEICSICTQLRAVTIIDQTPLGVAVRVQSAELIALLIAYGADVNLGDDDGNTPLLLAARDSPLNWTCLHTLIFFGAQIEKKNMRGICPLDLAPELRSLQQTCVEELFKVACSGQEKEHSRLGFSTPRSAHNHRLQVDNVSQGERHSLNKAPLSPRPSAAPSVSTCSLLETVTAKETARRKSLVSLQLQRKNRGTKDNRDLAAAARRCFAHHRNALDPVIDNVSWEQAWELLKKMASNPECLEVIQNSLIKCAKELENVSQNVDHEAFESHLGGLLHKLILTAIEFYDSATPTYKKTRKQQLISILASLSKFCFQFLQITGTVRQFSALSTLNKIIDAGLVYELFTQPDISFVSSKLLNRTHAFDSDSPESPMESPFMSQGDHCSTVDHVYIYTTRDGAASPNPPMAQPDALIQSFHDSCPSQVLMCLHNAITLGNREAGTRSVCSPAHRWRYCSAHCTQILIARLLLFLTHMLNFRQRLSSRKNLKNLMQLLEPTLEPQLLCLLLQCVALVALDSSTHPVFLDLQIDDVLMQMLLPADDWYYTNHSTKFGHFVKYHAARILIYVGMGERVGSRVNIFHMLAATEKLEKPDAKEPKEVKELRATKSNYPIEDEYICATCATPRSMATFSKNAMGVEGFMLKLLHEVSELAKNAPNLSAAQPIKEEDPKTESPPPDVERHTSVSPLVEARAAQEQLNKTTSFQLLFSLESLEAHLCKLGLVLDNVLLLRLLMHKLTWDLGLVAKKKVVPKAIDSTPHKTITDPRATSSLSLGANTGYVKSKSFDRRDDLQGKDRNYLRVHQGSRSSNKRVHIRRSSSVEIIRPKRFSSGAKDLKDKERRKRLGTDTSSGSNRSKKTTSSSSSVQKHLPKYIQSLFRGRMGTDPCKRHSRPSGDSSPESPSSGSDPVLEFTKKLQNYPPTKREEMKQAYRSSFRQQQDSSADSNPSAPPKPPRVIPYTYLPELEVSGASPPRTPANGSKDDGLNPPSLFDRRPSSPLAIPGVPQIEIRRPSAMSQFEFGYFVNSPDRSGSEASDCAPLLVAGQAASNKDADGSRKSSEESSMGDWSSRASSVISQRSSRSSAGLRLSTFSAGTSIASDNSGPFLFSFVIRKRASTIGTRIPLPKRVGSRSSGDSLRVPDRESPLLLSMSEMNPDFQCVRQLIVTLLNVHTKENDNVMATMKECSQVLRQILNSPQHPTVKNWCADIIQVVSTSVEHMENQEKETQHEAINDEYLEVQDQVISGGLPCPKEEAAYLAAIQLCVEEQWPHNKRTQTIRRHLLKGQFGRIRDLALKIMITPWEVDQSLYCTPPRTQSDAARNELEVVNAVMSRKGAHPQRGNSDDSATRRGILLRCIPHSDTRMSDELQALCLPIDLRGDRRTLKFVRDRKRKLFHSQVYESEVGMKKLYIQVQNPPKRTKVLNFRLPKKLAAFGCKVFQVKEVLHGRTLRKTLRLLCLSSTSLCLLDGISKLVLKKQHANTLQQWRVGGGVSKHQILLEFRGNKWQLIAPSFNSLKSISMTLWEIQQNRVSNSIQKSLNTGHRRSICASTATSRSGSTISRTSQILSGNFSLEPVTLFRLELERLQYILHFPEEVAYQLSHTEYQLFYGIQPMDYVRYVICDQTGISVLENSSPVRSLVKRLSEVSSWITHVIVSQPTHDDRKIALASILRIIETCWQIGNFNAAVEILTGLSNEKLGPFWLSLRPDEKQKYEEFCDIMLPDKVKGNPSKQYIQAVQRALRMPQCRIIPFFGMFLRDLYSISNEMSHIVLIGHEGNKERLEFVTDSNGEGSLLIKNRFAIILDNMEIFHRHSRNMMNYLEDACHNKPEVQPEIKGYEPVQPASGSGHGVTMIPLDTNRFDLDIIQRLQHGTTVIHYDADSGRSVLCVLRLDSSCGSLQWSKVHGIGNRDSFKMKDPLTTSTPSVPTTNLESTRSPLPGSGPRLSEEGELRLNHVKAIEQMDSYGVDIEAIYRRHSCEEMSVPVQCWKVSYGQVLPENECLYFLAPQHIAQYWIHGLQRVVEALHIQQKNPDRRMLWLKNLFLQLYRESQADAENCGRSLGPRPLRCLASIWWTFPGIPQNTPCASRAENSNSNSDLGGTRNRLINFKNAMKIKLRGTSRDASRSQSPQPQSPLVRPPSIKSQMSCQSGPAGPNSPGYYLKPRGETALSDTGDLDSIYTPRSRTPTSSSHGGSFFAGIDSISARSRTPTSYSHGGRSVGGRSTKSWRSRGGETPNSGSISSSGQISSLNGPSGKEYQEKPLSLLEFTELFRLFNTRMRKDLKDVFHEIVQSTPSHSHAQKSARDRGSPRMQSRLDSGAPVQEFLPIDFLTRNVALQTLGLSEKQNKIYNALAIASVNSLTMGGMDTSRSAHLTPSMVKQFLATHQMLVVDESYCIQIIMEHEPDPHCRQKQLLSFEGFVRWLTDPSNFAFVPENVDPDESQLNYPLSYYYINSSHNTYLTGHQLKGESSAEMYRQVLLTGCRCVELDCWDGDNGLPLIYHGHTFTSKIGFRRVVEIIKHSAFVTSDLPVILSIENHCSVQVQAKMAQMFKTILGDRLVTSFLFDSDFTDAPKLPSPLQLRGKILIKNKKMISEPSVGLAETRSLCRAVTDMQLSRKISKNSYESSTAEEAEDDDLDDYMDDEDQDDDDDSPKMMRGGKRRISKPDSISSDHSEERKGAETTTGSYDTSRDVEDAFSVSILALSLATERPRGRQGLLAPELSDIVIYTQAIKFKGFPTTDWTRNPETDLFSHGFPPPSLSVSTNRSRCSTNLLSTPSPLRRQRSSSHISEGPESSPGSDHGSIRRANAGASCYQVTSLNETQARKLCRKHPLKLIQYTKDHLMRTYPGAMRIDSSNFQPLLYWGFGLQMAALNFQTTDVMMALNAAMFEQTGNCGYTLKPRVLWDETHPLYRKFNPLSKDLSNQSALILTLTVMSGQYVFPHAHSGSPFIEIELIGLPADCQKEKSKVVQRNAVNPCWNHTVQFRIVFVELAFLRIAVCDSNMNGRVVAQRVVPVRCLRPGYRHLPLRTPANQPTENGSLFIRSRFEQEEHIYLHEEDIQQATSNFDHSLAYQFDTMPSSVCKPMPILKKQIFVLRISGIVSDDQTVVVHGESGSTVKSIIQQALVNAGKNGDQVEDYVLIEESLKFGEYDDGENQRFRVLPPNEPIMDAVALWNGVQRRFLVRRKGSDPSSRAWITSIIKSTPSTNNGNNGNGNGTPQVTTNVPIFERVPEVVTHAMKSQSSTQIHGRSLDVDSAGGDLEPGGMHPRARSMGDTFLVCVHNVSDEQPYAILRASVNSSAKDIIKQVFLKARRLDENEGDFVLVEELNDSQQQGSSSGLSQPSSSTSTVLSALRDVSLTRKRSQELTSKNGVTTRVLRPDENVFKVQSRWKNFARFVLERKRISHGCMSSLEKVAQVGVMSSAHGSPTVSMASMLQHSQLAATKKTEQTSRKISLASMRSVPRRLSRFGKSLTMDAGNK</sequence>
<dbReference type="EC" id="3.1.4.11" evidence="1 8"/>
<dbReference type="GO" id="GO:0051209">
    <property type="term" value="P:release of sequestered calcium ion into cytosol"/>
    <property type="evidence" value="ECO:0007669"/>
    <property type="project" value="TreeGrafter"/>
</dbReference>
<dbReference type="InterPro" id="IPR001895">
    <property type="entry name" value="RASGEF_cat_dom"/>
</dbReference>
<dbReference type="InterPro" id="IPR011992">
    <property type="entry name" value="EF-hand-dom_pair"/>
</dbReference>
<feature type="compositionally biased region" description="Polar residues" evidence="9">
    <location>
        <begin position="172"/>
        <end position="182"/>
    </location>
</feature>
<dbReference type="FunFam" id="2.60.40.150:FF:000183">
    <property type="entry name" value="Phosphoinositide phospholipase C"/>
    <property type="match status" value="1"/>
</dbReference>
<dbReference type="Gene3D" id="1.25.40.20">
    <property type="entry name" value="Ankyrin repeat-containing domain"/>
    <property type="match status" value="1"/>
</dbReference>
<dbReference type="PROSITE" id="PS50009">
    <property type="entry name" value="RASGEF_CAT"/>
    <property type="match status" value="1"/>
</dbReference>
<dbReference type="PROSITE" id="PS50004">
    <property type="entry name" value="C2"/>
    <property type="match status" value="1"/>
</dbReference>
<accession>A0AAF3FJ44</accession>
<feature type="compositionally biased region" description="Low complexity" evidence="9">
    <location>
        <begin position="1090"/>
        <end position="1106"/>
    </location>
</feature>
<dbReference type="SMART" id="SM00248">
    <property type="entry name" value="ANK"/>
    <property type="match status" value="3"/>
</dbReference>
<feature type="region of interest" description="Disordered" evidence="9">
    <location>
        <begin position="900"/>
        <end position="927"/>
    </location>
</feature>
<dbReference type="SMART" id="SM00149">
    <property type="entry name" value="PLCYc"/>
    <property type="match status" value="1"/>
</dbReference>
<feature type="repeat" description="ANK" evidence="6">
    <location>
        <begin position="262"/>
        <end position="294"/>
    </location>
</feature>
<dbReference type="Pfam" id="PF00168">
    <property type="entry name" value="C2"/>
    <property type="match status" value="1"/>
</dbReference>
<feature type="region of interest" description="Disordered" evidence="9">
    <location>
        <begin position="383"/>
        <end position="404"/>
    </location>
</feature>
<feature type="compositionally biased region" description="Low complexity" evidence="9">
    <location>
        <begin position="2159"/>
        <end position="2168"/>
    </location>
</feature>